<dbReference type="PANTHER" id="PTHR37419">
    <property type="entry name" value="SERINE/THREONINE-PROTEIN KINASE TOXIN HIPA"/>
    <property type="match status" value="1"/>
</dbReference>
<protein>
    <submittedName>
        <fullName evidence="6">Type II toxin-antitoxin system HipA family toxin</fullName>
    </submittedName>
</protein>
<name>A0A545U9E3_9GAMM</name>
<dbReference type="Pfam" id="PF13657">
    <property type="entry name" value="Couple_hipA"/>
    <property type="match status" value="1"/>
</dbReference>
<dbReference type="Proteomes" id="UP000319732">
    <property type="component" value="Unassembled WGS sequence"/>
</dbReference>
<evidence type="ECO:0000259" key="4">
    <source>
        <dbReference type="Pfam" id="PF07804"/>
    </source>
</evidence>
<evidence type="ECO:0000256" key="2">
    <source>
        <dbReference type="ARBA" id="ARBA00022679"/>
    </source>
</evidence>
<evidence type="ECO:0000313" key="6">
    <source>
        <dbReference type="EMBL" id="TQV86092.1"/>
    </source>
</evidence>
<dbReference type="GO" id="GO:0005829">
    <property type="term" value="C:cytosol"/>
    <property type="evidence" value="ECO:0007669"/>
    <property type="project" value="TreeGrafter"/>
</dbReference>
<organism evidence="6 7">
    <name type="scientific">Exilibacterium tricleocarpae</name>
    <dbReference type="NCBI Taxonomy" id="2591008"/>
    <lineage>
        <taxon>Bacteria</taxon>
        <taxon>Pseudomonadati</taxon>
        <taxon>Pseudomonadota</taxon>
        <taxon>Gammaproteobacteria</taxon>
        <taxon>Cellvibrionales</taxon>
        <taxon>Cellvibrionaceae</taxon>
        <taxon>Exilibacterium</taxon>
    </lineage>
</organism>
<keyword evidence="7" id="KW-1185">Reference proteome</keyword>
<proteinExistence type="inferred from homology"/>
<dbReference type="PANTHER" id="PTHR37419:SF8">
    <property type="entry name" value="TOXIN YJJJ"/>
    <property type="match status" value="1"/>
</dbReference>
<comment type="similarity">
    <text evidence="1">Belongs to the HipA Ser/Thr kinase family.</text>
</comment>
<feature type="domain" description="HipA-like C-terminal" evidence="4">
    <location>
        <begin position="175"/>
        <end position="411"/>
    </location>
</feature>
<dbReference type="InterPro" id="IPR017508">
    <property type="entry name" value="HipA_N1"/>
</dbReference>
<evidence type="ECO:0000256" key="3">
    <source>
        <dbReference type="ARBA" id="ARBA00022777"/>
    </source>
</evidence>
<evidence type="ECO:0000259" key="5">
    <source>
        <dbReference type="Pfam" id="PF13657"/>
    </source>
</evidence>
<sequence length="441" mass="49615">MSDLAPELMADVMLWGTRVGVVIWDPDAALGFFEYDRTFLSAPVELAPIVMPKAAGSRVFSFPELNRETFKGLPGLLADALPDRFGNRLIDRWLAEQERSPASFSPVERLCYVGDRAMGALEFKPTLRQPVTVDKALDIAHLVDLASDILTAREDFKTNLQDAKSGIEDILLVGTSAGGARAKAVIAWNPSSHEVRSGQVSTPSGFGHWLLKFDGVANNRDKELADPQGFGRIEYAYSKMAAAAGITMMECRLLEEHQRAHFMTRRFDRLEDGDKLHMQSLCALAHYDFNAPGAYSYEQAFQVLRLLETAHQAGELEQLFRRMVFNIVARNQDDHVKNIAFLMNRKGEWSLAPAYDMIYSFNPRGKWTSRHQMSCNGKREDFTLLDLIEAGKKANLPPARARRIVGDIVDVCSNWKNFARQAQVSDTWIQHIGSHLRLHFD</sequence>
<reference evidence="6 7" key="1">
    <citation type="submission" date="2019-06" db="EMBL/GenBank/DDBJ databases">
        <title>Whole genome sequence for Cellvibrionaceae sp. R142.</title>
        <authorList>
            <person name="Wang G."/>
        </authorList>
    </citation>
    <scope>NUCLEOTIDE SEQUENCE [LARGE SCALE GENOMIC DNA]</scope>
    <source>
        <strain evidence="6 7">R142</strain>
    </source>
</reference>
<feature type="domain" description="HipA N-terminal subdomain 1" evidence="5">
    <location>
        <begin position="10"/>
        <end position="123"/>
    </location>
</feature>
<gene>
    <name evidence="6" type="ORF">FKG94_00590</name>
</gene>
<dbReference type="AlphaFoldDB" id="A0A545U9E3"/>
<comment type="caution">
    <text evidence="6">The sequence shown here is derived from an EMBL/GenBank/DDBJ whole genome shotgun (WGS) entry which is preliminary data.</text>
</comment>
<keyword evidence="3" id="KW-0418">Kinase</keyword>
<dbReference type="RefSeq" id="WP_142902244.1">
    <property type="nucleotide sequence ID" value="NZ_ML660087.1"/>
</dbReference>
<dbReference type="OrthoDB" id="9805913at2"/>
<dbReference type="InterPro" id="IPR012893">
    <property type="entry name" value="HipA-like_C"/>
</dbReference>
<dbReference type="EMBL" id="VHSG01000002">
    <property type="protein sequence ID" value="TQV86092.1"/>
    <property type="molecule type" value="Genomic_DNA"/>
</dbReference>
<dbReference type="GO" id="GO:0004674">
    <property type="term" value="F:protein serine/threonine kinase activity"/>
    <property type="evidence" value="ECO:0007669"/>
    <property type="project" value="TreeGrafter"/>
</dbReference>
<dbReference type="InterPro" id="IPR052028">
    <property type="entry name" value="HipA_Ser/Thr_kinase"/>
</dbReference>
<accession>A0A545U9E3</accession>
<keyword evidence="2" id="KW-0808">Transferase</keyword>
<evidence type="ECO:0000256" key="1">
    <source>
        <dbReference type="ARBA" id="ARBA00010164"/>
    </source>
</evidence>
<dbReference type="Gene3D" id="1.10.1070.20">
    <property type="match status" value="1"/>
</dbReference>
<evidence type="ECO:0000313" key="7">
    <source>
        <dbReference type="Proteomes" id="UP000319732"/>
    </source>
</evidence>
<dbReference type="Pfam" id="PF07804">
    <property type="entry name" value="HipA_C"/>
    <property type="match status" value="1"/>
</dbReference>